<reference evidence="3" key="1">
    <citation type="journal article" date="2019" name="Int. J. Syst. Evol. Microbiol.">
        <title>The Global Catalogue of Microorganisms (GCM) 10K type strain sequencing project: providing services to taxonomists for standard genome sequencing and annotation.</title>
        <authorList>
            <consortium name="The Broad Institute Genomics Platform"/>
            <consortium name="The Broad Institute Genome Sequencing Center for Infectious Disease"/>
            <person name="Wu L."/>
            <person name="Ma J."/>
        </authorList>
    </citation>
    <scope>NUCLEOTIDE SEQUENCE [LARGE SCALE GENOMIC DNA]</scope>
    <source>
        <strain evidence="3">JCM 18304</strain>
    </source>
</reference>
<protein>
    <recommendedName>
        <fullName evidence="4">Sensor domain-containing protein</fullName>
    </recommendedName>
</protein>
<keyword evidence="1" id="KW-1133">Transmembrane helix</keyword>
<name>A0ABP9RHF4_9ACTN</name>
<sequence length="173" mass="18094">MLAASAQLPRPLALRFVSAVARAPFTGDTWRRTAYAFLALPVGVACVPLALVGGPAGRLSRRMARALLGLEVGEPARTGIRALFHAVLTIPLNFLVAVITGYGWSIVLLNLAYPARPLVGLGVGGANAWGGPTFAGVWAFHAVVGGLGFLLMMPWIVRALTWSQGRLVGALLG</sequence>
<feature type="transmembrane region" description="Helical" evidence="1">
    <location>
        <begin position="34"/>
        <end position="53"/>
    </location>
</feature>
<evidence type="ECO:0000313" key="3">
    <source>
        <dbReference type="Proteomes" id="UP001501570"/>
    </source>
</evidence>
<dbReference type="EMBL" id="BAABJQ010000001">
    <property type="protein sequence ID" value="GAA5177243.1"/>
    <property type="molecule type" value="Genomic_DNA"/>
</dbReference>
<dbReference type="Proteomes" id="UP001501570">
    <property type="component" value="Unassembled WGS sequence"/>
</dbReference>
<evidence type="ECO:0000256" key="1">
    <source>
        <dbReference type="SAM" id="Phobius"/>
    </source>
</evidence>
<dbReference type="RefSeq" id="WP_345625078.1">
    <property type="nucleotide sequence ID" value="NZ_BAABJQ010000001.1"/>
</dbReference>
<comment type="caution">
    <text evidence="2">The sequence shown here is derived from an EMBL/GenBank/DDBJ whole genome shotgun (WGS) entry which is preliminary data.</text>
</comment>
<keyword evidence="1" id="KW-0472">Membrane</keyword>
<gene>
    <name evidence="2" type="ORF">GCM10023322_01510</name>
</gene>
<organism evidence="2 3">
    <name type="scientific">Rugosimonospora acidiphila</name>
    <dbReference type="NCBI Taxonomy" id="556531"/>
    <lineage>
        <taxon>Bacteria</taxon>
        <taxon>Bacillati</taxon>
        <taxon>Actinomycetota</taxon>
        <taxon>Actinomycetes</taxon>
        <taxon>Micromonosporales</taxon>
        <taxon>Micromonosporaceae</taxon>
        <taxon>Rugosimonospora</taxon>
    </lineage>
</organism>
<accession>A0ABP9RHF4</accession>
<evidence type="ECO:0008006" key="4">
    <source>
        <dbReference type="Google" id="ProtNLM"/>
    </source>
</evidence>
<proteinExistence type="predicted"/>
<keyword evidence="1" id="KW-0812">Transmembrane</keyword>
<keyword evidence="3" id="KW-1185">Reference proteome</keyword>
<feature type="transmembrane region" description="Helical" evidence="1">
    <location>
        <begin position="86"/>
        <end position="113"/>
    </location>
</feature>
<evidence type="ECO:0000313" key="2">
    <source>
        <dbReference type="EMBL" id="GAA5177243.1"/>
    </source>
</evidence>
<feature type="transmembrane region" description="Helical" evidence="1">
    <location>
        <begin position="133"/>
        <end position="157"/>
    </location>
</feature>